<evidence type="ECO:0000256" key="2">
    <source>
        <dbReference type="ARBA" id="ARBA00009539"/>
    </source>
</evidence>
<evidence type="ECO:0000256" key="1">
    <source>
        <dbReference type="ARBA" id="ARBA00004903"/>
    </source>
</evidence>
<dbReference type="InterPro" id="IPR017925">
    <property type="entry name" value="DHFR_CS"/>
</dbReference>
<proteinExistence type="inferred from homology"/>
<evidence type="ECO:0000313" key="10">
    <source>
        <dbReference type="EMBL" id="KID42588.1"/>
    </source>
</evidence>
<dbReference type="PANTHER" id="PTHR48069">
    <property type="entry name" value="DIHYDROFOLATE REDUCTASE"/>
    <property type="match status" value="1"/>
</dbReference>
<dbReference type="UniPathway" id="UPA00077">
    <property type="reaction ID" value="UER00158"/>
</dbReference>
<accession>A0A0C1Q3V7</accession>
<dbReference type="OrthoDB" id="9804315at2"/>
<dbReference type="EMBL" id="JOJZ01000007">
    <property type="protein sequence ID" value="KID42588.1"/>
    <property type="molecule type" value="Genomic_DNA"/>
</dbReference>
<protein>
    <recommendedName>
        <fullName evidence="3 7">Dihydrofolate reductase</fullName>
        <ecNumber evidence="3 7">1.5.1.3</ecNumber>
    </recommendedName>
</protein>
<dbReference type="GO" id="GO:0046654">
    <property type="term" value="P:tetrahydrofolate biosynthetic process"/>
    <property type="evidence" value="ECO:0007669"/>
    <property type="project" value="UniProtKB-UniPathway"/>
</dbReference>
<dbReference type="GO" id="GO:0050661">
    <property type="term" value="F:NADP binding"/>
    <property type="evidence" value="ECO:0007669"/>
    <property type="project" value="InterPro"/>
</dbReference>
<comment type="pathway">
    <text evidence="1 7">Cofactor biosynthesis; tetrahydrofolate biosynthesis; 5,6,7,8-tetrahydrofolate from 7,8-dihydrofolate: step 1/1.</text>
</comment>
<dbReference type="SUPFAM" id="SSF53597">
    <property type="entry name" value="Dihydrofolate reductase-like"/>
    <property type="match status" value="1"/>
</dbReference>
<dbReference type="Proteomes" id="UP000031397">
    <property type="component" value="Unassembled WGS sequence"/>
</dbReference>
<gene>
    <name evidence="10" type="ORF">LfDm3_0040</name>
</gene>
<dbReference type="PATRIC" id="fig|1614.7.peg.32"/>
<keyword evidence="6 7" id="KW-0560">Oxidoreductase</keyword>
<name>A0A0C1Q3V7_9LACO</name>
<evidence type="ECO:0000256" key="6">
    <source>
        <dbReference type="ARBA" id="ARBA00023002"/>
    </source>
</evidence>
<keyword evidence="4 7" id="KW-0554">One-carbon metabolism</keyword>
<dbReference type="EC" id="1.5.1.3" evidence="3 7"/>
<dbReference type="AlphaFoldDB" id="A0A0C1Q3V7"/>
<comment type="similarity">
    <text evidence="2 7 8">Belongs to the dihydrofolate reductase family.</text>
</comment>
<sequence length="164" mass="19148">MLAYIWAEASNHVIGQNGKLPWHLPDDMQFFKDQTINHQILAGKRTYDSFGRPLPKRKNLVLTHFPQSDFPAGVKVFKTIDEFLQYAKGYPNEVIFVVGGTSVFKELLPYVDYLYRTSINHEFNGDVRMIDIDYSQFELEQQVPGKVDKNNVYPHTFDVFKRKK</sequence>
<dbReference type="GO" id="GO:0006730">
    <property type="term" value="P:one-carbon metabolic process"/>
    <property type="evidence" value="ECO:0007669"/>
    <property type="project" value="UniProtKB-KW"/>
</dbReference>
<evidence type="ECO:0000256" key="5">
    <source>
        <dbReference type="ARBA" id="ARBA00022857"/>
    </source>
</evidence>
<dbReference type="PANTHER" id="PTHR48069:SF3">
    <property type="entry name" value="DIHYDROFOLATE REDUCTASE"/>
    <property type="match status" value="1"/>
</dbReference>
<comment type="caution">
    <text evidence="10">The sequence shown here is derived from an EMBL/GenBank/DDBJ whole genome shotgun (WGS) entry which is preliminary data.</text>
</comment>
<organism evidence="10 11">
    <name type="scientific">Fructilactobacillus fructivorans</name>
    <dbReference type="NCBI Taxonomy" id="1614"/>
    <lineage>
        <taxon>Bacteria</taxon>
        <taxon>Bacillati</taxon>
        <taxon>Bacillota</taxon>
        <taxon>Bacilli</taxon>
        <taxon>Lactobacillales</taxon>
        <taxon>Lactobacillaceae</taxon>
        <taxon>Fructilactobacillus</taxon>
    </lineage>
</organism>
<keyword evidence="5 7" id="KW-0521">NADP</keyword>
<dbReference type="GO" id="GO:0005829">
    <property type="term" value="C:cytosol"/>
    <property type="evidence" value="ECO:0007669"/>
    <property type="project" value="TreeGrafter"/>
</dbReference>
<feature type="domain" description="DHFR" evidence="9">
    <location>
        <begin position="1"/>
        <end position="162"/>
    </location>
</feature>
<dbReference type="InterPro" id="IPR024072">
    <property type="entry name" value="DHFR-like_dom_sf"/>
</dbReference>
<dbReference type="RefSeq" id="WP_039142876.1">
    <property type="nucleotide sequence ID" value="NZ_JOJZ01000007.1"/>
</dbReference>
<dbReference type="Gene3D" id="3.40.430.10">
    <property type="entry name" value="Dihydrofolate Reductase, subunit A"/>
    <property type="match status" value="1"/>
</dbReference>
<evidence type="ECO:0000256" key="4">
    <source>
        <dbReference type="ARBA" id="ARBA00022563"/>
    </source>
</evidence>
<reference evidence="10 11" key="1">
    <citation type="submission" date="2014-06" db="EMBL/GenBank/DDBJ databases">
        <title>Functional and comparative genomic analyses of the Drosophila gut microbiota identify candidate symbiosis factors.</title>
        <authorList>
            <person name="Newell P.D."/>
            <person name="Chaston J.M."/>
            <person name="Douglas A.E."/>
        </authorList>
    </citation>
    <scope>NUCLEOTIDE SEQUENCE [LARGE SCALE GENOMIC DNA]</scope>
    <source>
        <strain evidence="10 11">DmCS_002</strain>
    </source>
</reference>
<evidence type="ECO:0000256" key="3">
    <source>
        <dbReference type="ARBA" id="ARBA00012856"/>
    </source>
</evidence>
<dbReference type="PRINTS" id="PR00070">
    <property type="entry name" value="DHFR"/>
</dbReference>
<dbReference type="GO" id="GO:0046452">
    <property type="term" value="P:dihydrofolate metabolic process"/>
    <property type="evidence" value="ECO:0007669"/>
    <property type="project" value="TreeGrafter"/>
</dbReference>
<dbReference type="PROSITE" id="PS51330">
    <property type="entry name" value="DHFR_2"/>
    <property type="match status" value="1"/>
</dbReference>
<comment type="catalytic activity">
    <reaction evidence="7">
        <text>(6S)-5,6,7,8-tetrahydrofolate + NADP(+) = 7,8-dihydrofolate + NADPH + H(+)</text>
        <dbReference type="Rhea" id="RHEA:15009"/>
        <dbReference type="ChEBI" id="CHEBI:15378"/>
        <dbReference type="ChEBI" id="CHEBI:57451"/>
        <dbReference type="ChEBI" id="CHEBI:57453"/>
        <dbReference type="ChEBI" id="CHEBI:57783"/>
        <dbReference type="ChEBI" id="CHEBI:58349"/>
        <dbReference type="EC" id="1.5.1.3"/>
    </reaction>
</comment>
<evidence type="ECO:0000256" key="7">
    <source>
        <dbReference type="PIRNR" id="PIRNR000194"/>
    </source>
</evidence>
<dbReference type="InterPro" id="IPR012259">
    <property type="entry name" value="DHFR"/>
</dbReference>
<evidence type="ECO:0000259" key="9">
    <source>
        <dbReference type="PROSITE" id="PS51330"/>
    </source>
</evidence>
<evidence type="ECO:0000256" key="8">
    <source>
        <dbReference type="RuleBase" id="RU004474"/>
    </source>
</evidence>
<dbReference type="PIRSF" id="PIRSF000194">
    <property type="entry name" value="DHFR"/>
    <property type="match status" value="1"/>
</dbReference>
<dbReference type="GO" id="GO:0004146">
    <property type="term" value="F:dihydrofolate reductase activity"/>
    <property type="evidence" value="ECO:0007669"/>
    <property type="project" value="UniProtKB-EC"/>
</dbReference>
<evidence type="ECO:0000313" key="11">
    <source>
        <dbReference type="Proteomes" id="UP000031397"/>
    </source>
</evidence>
<comment type="function">
    <text evidence="7">Key enzyme in folate metabolism. Catalyzes an essential reaction for de novo glycine and purine synthesis, and for DNA precursor synthesis.</text>
</comment>
<keyword evidence="11" id="KW-1185">Reference proteome</keyword>
<dbReference type="GO" id="GO:0046655">
    <property type="term" value="P:folic acid metabolic process"/>
    <property type="evidence" value="ECO:0007669"/>
    <property type="project" value="TreeGrafter"/>
</dbReference>
<dbReference type="PROSITE" id="PS00075">
    <property type="entry name" value="DHFR_1"/>
    <property type="match status" value="1"/>
</dbReference>
<dbReference type="CDD" id="cd00209">
    <property type="entry name" value="DHFR"/>
    <property type="match status" value="1"/>
</dbReference>
<dbReference type="Pfam" id="PF00186">
    <property type="entry name" value="DHFR_1"/>
    <property type="match status" value="1"/>
</dbReference>
<dbReference type="InterPro" id="IPR001796">
    <property type="entry name" value="DHFR_dom"/>
</dbReference>
<dbReference type="GeneID" id="74912748"/>